<dbReference type="EMBL" id="CAJNNV010024345">
    <property type="protein sequence ID" value="CAE8609545.1"/>
    <property type="molecule type" value="Genomic_DNA"/>
</dbReference>
<dbReference type="OrthoDB" id="406751at2759"/>
<feature type="region of interest" description="Disordered" evidence="1">
    <location>
        <begin position="1"/>
        <end position="61"/>
    </location>
</feature>
<name>A0A813FCH3_POLGL</name>
<feature type="region of interest" description="Disordered" evidence="1">
    <location>
        <begin position="361"/>
        <end position="420"/>
    </location>
</feature>
<feature type="compositionally biased region" description="Basic and acidic residues" evidence="1">
    <location>
        <begin position="400"/>
        <end position="413"/>
    </location>
</feature>
<gene>
    <name evidence="2" type="ORF">PGLA1383_LOCUS27368</name>
</gene>
<dbReference type="Gene3D" id="2.60.120.620">
    <property type="entry name" value="q2cbj1_9rhob like domain"/>
    <property type="match status" value="1"/>
</dbReference>
<keyword evidence="3" id="KW-1185">Reference proteome</keyword>
<feature type="non-terminal residue" evidence="2">
    <location>
        <position position="576"/>
    </location>
</feature>
<evidence type="ECO:0000313" key="2">
    <source>
        <dbReference type="EMBL" id="CAE8609545.1"/>
    </source>
</evidence>
<comment type="caution">
    <text evidence="2">The sequence shown here is derived from an EMBL/GenBank/DDBJ whole genome shotgun (WGS) entry which is preliminary data.</text>
</comment>
<feature type="compositionally biased region" description="Low complexity" evidence="1">
    <location>
        <begin position="18"/>
        <end position="36"/>
    </location>
</feature>
<dbReference type="AlphaFoldDB" id="A0A813FCH3"/>
<protein>
    <submittedName>
        <fullName evidence="2">Uncharacterized protein</fullName>
    </submittedName>
</protein>
<evidence type="ECO:0000313" key="3">
    <source>
        <dbReference type="Proteomes" id="UP000654075"/>
    </source>
</evidence>
<dbReference type="Proteomes" id="UP000654075">
    <property type="component" value="Unassembled WGS sequence"/>
</dbReference>
<proteinExistence type="predicted"/>
<reference evidence="2" key="1">
    <citation type="submission" date="2021-02" db="EMBL/GenBank/DDBJ databases">
        <authorList>
            <person name="Dougan E. K."/>
            <person name="Rhodes N."/>
            <person name="Thang M."/>
            <person name="Chan C."/>
        </authorList>
    </citation>
    <scope>NUCLEOTIDE SEQUENCE</scope>
</reference>
<organism evidence="2 3">
    <name type="scientific">Polarella glacialis</name>
    <name type="common">Dinoflagellate</name>
    <dbReference type="NCBI Taxonomy" id="89957"/>
    <lineage>
        <taxon>Eukaryota</taxon>
        <taxon>Sar</taxon>
        <taxon>Alveolata</taxon>
        <taxon>Dinophyceae</taxon>
        <taxon>Suessiales</taxon>
        <taxon>Suessiaceae</taxon>
        <taxon>Polarella</taxon>
    </lineage>
</organism>
<feature type="compositionally biased region" description="Gly residues" evidence="1">
    <location>
        <begin position="372"/>
        <end position="382"/>
    </location>
</feature>
<sequence length="576" mass="64653">MSILSWRPSPKTRPEGRSGAAAQQQPSTPSYSSYSGNTRKMPPHQIPCSAGGRRPQESDFAHCPTPQSFVRCGPHHRAELCVFSKSDMKELEDLWGRYRDDLSWPSYESKPKFSEEDFRVFHAMAQKVVDAMVEEYKEPMVLDQATISNTNHVGHPPHADNVQFDSVWWNGKRIRSEDEVTAVREGAYVLWRSEKTSYRSYSCSVALSDPNGYEGGEVQFFEKWGDKEPIDRYKCAEGCGIAFCGCNKNIHAVTGVQSGWRLVFLVWTRPPDVRVPDNQAHVCYFRPGTGLGVWLTTADIQRHQAKKRGREGYWAPVDEDDGTCHCLKCVAEREKIAWKECLPLGDAKSSFTGFCTLTPTTSAGNSPRTSHSGGGASGGSGESDGSAEESEENPSIAPGRAEKPRSAEGEAPRHCPHSQGEVMCTTHDRCQLTNVLSKNDMWTLYRIWKEHQDDLSHPWYDKKPTFSNQQFEDFKNLAQKVVDALSEQFKEPLVLDQASVSSTNHHGHPPHSDNVQFDSVWWDGRQVKQKDELIASRNGAEVLWKAAKTHHRNYSACVALSEPWDYGGGDLEFFSS</sequence>
<accession>A0A813FCH3</accession>
<evidence type="ECO:0000256" key="1">
    <source>
        <dbReference type="SAM" id="MobiDB-lite"/>
    </source>
</evidence>